<dbReference type="PANTHER" id="PTHR43051">
    <property type="entry name" value="POLYNUCLEOTIDE ADENYLYLTRANSFERASE FAMILY PROTEIN"/>
    <property type="match status" value="1"/>
</dbReference>
<dbReference type="SUPFAM" id="SSF81891">
    <property type="entry name" value="Poly A polymerase C-terminal region-like"/>
    <property type="match status" value="1"/>
</dbReference>
<dbReference type="OrthoDB" id="445712at2759"/>
<evidence type="ECO:0000256" key="4">
    <source>
        <dbReference type="RuleBase" id="RU003953"/>
    </source>
</evidence>
<accession>A0A9Q0JRI4</accession>
<dbReference type="InterPro" id="IPR043519">
    <property type="entry name" value="NT_sf"/>
</dbReference>
<evidence type="ECO:0000256" key="2">
    <source>
        <dbReference type="ARBA" id="ARBA00022679"/>
    </source>
</evidence>
<dbReference type="InterPro" id="IPR052191">
    <property type="entry name" value="tRNA_ntf/polyA_polymerase_I"/>
</dbReference>
<dbReference type="Gene3D" id="3.30.460.10">
    <property type="entry name" value="Beta Polymerase, domain 2"/>
    <property type="match status" value="1"/>
</dbReference>
<dbReference type="Pfam" id="PF12627">
    <property type="entry name" value="PolyA_pol_RNAbd"/>
    <property type="match status" value="1"/>
</dbReference>
<keyword evidence="2 4" id="KW-0808">Transferase</keyword>
<reference evidence="7" key="1">
    <citation type="submission" date="2022-02" db="EMBL/GenBank/DDBJ databases">
        <authorList>
            <person name="Henning P.M."/>
            <person name="McCubbin A.G."/>
            <person name="Shore J.S."/>
        </authorList>
    </citation>
    <scope>NUCLEOTIDE SEQUENCE</scope>
    <source>
        <strain evidence="7">F60SS</strain>
        <tissue evidence="7">Leaves</tissue>
    </source>
</reference>
<dbReference type="AlphaFoldDB" id="A0A9Q0JRI4"/>
<dbReference type="GO" id="GO:0001680">
    <property type="term" value="P:tRNA 3'-terminal CCA addition"/>
    <property type="evidence" value="ECO:0007669"/>
    <property type="project" value="UniProtKB-ARBA"/>
</dbReference>
<proteinExistence type="inferred from homology"/>
<gene>
    <name evidence="7" type="ORF">Tsubulata_000641</name>
</gene>
<dbReference type="GO" id="GO:0016779">
    <property type="term" value="F:nucleotidyltransferase activity"/>
    <property type="evidence" value="ECO:0007669"/>
    <property type="project" value="InterPro"/>
</dbReference>
<organism evidence="7 8">
    <name type="scientific">Turnera subulata</name>
    <dbReference type="NCBI Taxonomy" id="218843"/>
    <lineage>
        <taxon>Eukaryota</taxon>
        <taxon>Viridiplantae</taxon>
        <taxon>Streptophyta</taxon>
        <taxon>Embryophyta</taxon>
        <taxon>Tracheophyta</taxon>
        <taxon>Spermatophyta</taxon>
        <taxon>Magnoliopsida</taxon>
        <taxon>eudicotyledons</taxon>
        <taxon>Gunneridae</taxon>
        <taxon>Pentapetalae</taxon>
        <taxon>rosids</taxon>
        <taxon>fabids</taxon>
        <taxon>Malpighiales</taxon>
        <taxon>Passifloraceae</taxon>
        <taxon>Turnera</taxon>
    </lineage>
</organism>
<keyword evidence="3" id="KW-0547">Nucleotide-binding</keyword>
<dbReference type="GO" id="GO:0000166">
    <property type="term" value="F:nucleotide binding"/>
    <property type="evidence" value="ECO:0007669"/>
    <property type="project" value="UniProtKB-KW"/>
</dbReference>
<dbReference type="PANTHER" id="PTHR43051:SF2">
    <property type="entry name" value="POLYNUCLEOTIDE ADENYLYLTRANSFERASE FAMILY PROTEIN-RELATED"/>
    <property type="match status" value="1"/>
</dbReference>
<dbReference type="EMBL" id="JAKUCV010000418">
    <property type="protein sequence ID" value="KAJ4850155.1"/>
    <property type="molecule type" value="Genomic_DNA"/>
</dbReference>
<feature type="domain" description="tRNA nucleotidyltransferase/poly(A) polymerase RNA and SrmB- binding" evidence="6">
    <location>
        <begin position="251"/>
        <end position="312"/>
    </location>
</feature>
<evidence type="ECO:0000259" key="6">
    <source>
        <dbReference type="Pfam" id="PF12627"/>
    </source>
</evidence>
<protein>
    <recommendedName>
        <fullName evidence="9">Poly A polymerase head domain-containing protein</fullName>
    </recommendedName>
</protein>
<dbReference type="Proteomes" id="UP001141552">
    <property type="component" value="Unassembled WGS sequence"/>
</dbReference>
<dbReference type="CDD" id="cd05398">
    <property type="entry name" value="NT_ClassII-CCAase"/>
    <property type="match status" value="1"/>
</dbReference>
<dbReference type="Gene3D" id="1.10.3090.10">
    <property type="entry name" value="cca-adding enzyme, domain 2"/>
    <property type="match status" value="1"/>
</dbReference>
<keyword evidence="8" id="KW-1185">Reference proteome</keyword>
<evidence type="ECO:0000313" key="7">
    <source>
        <dbReference type="EMBL" id="KAJ4850155.1"/>
    </source>
</evidence>
<dbReference type="Pfam" id="PF01743">
    <property type="entry name" value="PolyA_pol"/>
    <property type="match status" value="1"/>
</dbReference>
<comment type="caution">
    <text evidence="7">The sequence shown here is derived from an EMBL/GenBank/DDBJ whole genome shotgun (WGS) entry which is preliminary data.</text>
</comment>
<evidence type="ECO:0008006" key="9">
    <source>
        <dbReference type="Google" id="ProtNLM"/>
    </source>
</evidence>
<evidence type="ECO:0000256" key="1">
    <source>
        <dbReference type="ARBA" id="ARBA00007265"/>
    </source>
</evidence>
<reference evidence="7" key="2">
    <citation type="journal article" date="2023" name="Plants (Basel)">
        <title>Annotation of the Turnera subulata (Passifloraceae) Draft Genome Reveals the S-Locus Evolved after the Divergence of Turneroideae from Passifloroideae in a Stepwise Manner.</title>
        <authorList>
            <person name="Henning P.M."/>
            <person name="Roalson E.H."/>
            <person name="Mir W."/>
            <person name="McCubbin A.G."/>
            <person name="Shore J.S."/>
        </authorList>
    </citation>
    <scope>NUCLEOTIDE SEQUENCE</scope>
    <source>
        <strain evidence="7">F60SS</strain>
    </source>
</reference>
<dbReference type="SUPFAM" id="SSF81301">
    <property type="entry name" value="Nucleotidyltransferase"/>
    <property type="match status" value="1"/>
</dbReference>
<keyword evidence="4" id="KW-0694">RNA-binding</keyword>
<sequence>MASLGLGFACKPHLPLRLPQFRCIRRVCFSSVAAVRTLDEAEHRQTRNRVREGYREAPEWKALTSKELGISTSKIPKPTRRVLKALKAEGYEVYLVGGCVRDLILKRIPKDFDILTSARLHEVLKAFDRKQKVKGFTWCGIVGRRFPICHVHIDGTIVEVSSFSTMGKLMSIECPVECNKKDYVRWRNCAQRDFTINGLMFDPYAKIVYDYMGGLEDIKKAKVRTVIPAVTSFQDDCARILRAVRLAARLGFQFTRETAHFVKSLAPSISRLDKMRLMMEMNYMLAYGSAEASLRRLWKFGLLEILLPVQAAYFVRNGFRRCDRRSNMLLALFSNLDKLLAPDRPCHSSLWVAILAFHEALSNQPRDPVVVATFCLAVHNGGNILEALRMAKQITKPHDASFYELSEPCDLDSQLLTNEVLDLAASVKTMLSRMTDQHSVSQAMQDYPQAPHSDVVFIPLTVELEAHSIFDWVGAGREKGFRSKRGNKINYEMLALGHLPEVRYIFARTVFDTVYPLNLS</sequence>
<evidence type="ECO:0000259" key="5">
    <source>
        <dbReference type="Pfam" id="PF01743"/>
    </source>
</evidence>
<dbReference type="InterPro" id="IPR032828">
    <property type="entry name" value="PolyA_RNA-bd"/>
</dbReference>
<evidence type="ECO:0000256" key="3">
    <source>
        <dbReference type="ARBA" id="ARBA00022741"/>
    </source>
</evidence>
<name>A0A9Q0JRI4_9ROSI</name>
<feature type="domain" description="Poly A polymerase head" evidence="5">
    <location>
        <begin position="93"/>
        <end position="224"/>
    </location>
</feature>
<dbReference type="InterPro" id="IPR002646">
    <property type="entry name" value="PolA_pol_head_dom"/>
</dbReference>
<comment type="similarity">
    <text evidence="1 4">Belongs to the tRNA nucleotidyltransferase/poly(A) polymerase family.</text>
</comment>
<dbReference type="GO" id="GO:0003723">
    <property type="term" value="F:RNA binding"/>
    <property type="evidence" value="ECO:0007669"/>
    <property type="project" value="UniProtKB-KW"/>
</dbReference>
<evidence type="ECO:0000313" key="8">
    <source>
        <dbReference type="Proteomes" id="UP001141552"/>
    </source>
</evidence>